<evidence type="ECO:0000313" key="2">
    <source>
        <dbReference type="Proteomes" id="UP000002630"/>
    </source>
</evidence>
<dbReference type="OrthoDB" id="428264at2759"/>
<dbReference type="SUPFAM" id="SSF50998">
    <property type="entry name" value="Quinoprotein alcohol dehydrogenase-like"/>
    <property type="match status" value="1"/>
</dbReference>
<dbReference type="Pfam" id="PF06739">
    <property type="entry name" value="SBBP"/>
    <property type="match status" value="1"/>
</dbReference>
<organism evidence="1 2">
    <name type="scientific">Ectocarpus siliculosus</name>
    <name type="common">Brown alga</name>
    <name type="synonym">Conferva siliculosa</name>
    <dbReference type="NCBI Taxonomy" id="2880"/>
    <lineage>
        <taxon>Eukaryota</taxon>
        <taxon>Sar</taxon>
        <taxon>Stramenopiles</taxon>
        <taxon>Ochrophyta</taxon>
        <taxon>PX clade</taxon>
        <taxon>Phaeophyceae</taxon>
        <taxon>Ectocarpales</taxon>
        <taxon>Ectocarpaceae</taxon>
        <taxon>Ectocarpus</taxon>
    </lineage>
</organism>
<dbReference type="InterPro" id="IPR010620">
    <property type="entry name" value="SBBP_repeat"/>
</dbReference>
<reference evidence="1 2" key="1">
    <citation type="journal article" date="2010" name="Nature">
        <title>The Ectocarpus genome and the independent evolution of multicellularity in brown algae.</title>
        <authorList>
            <person name="Cock J.M."/>
            <person name="Sterck L."/>
            <person name="Rouze P."/>
            <person name="Scornet D."/>
            <person name="Allen A.E."/>
            <person name="Amoutzias G."/>
            <person name="Anthouard V."/>
            <person name="Artiguenave F."/>
            <person name="Aury J.M."/>
            <person name="Badger J.H."/>
            <person name="Beszteri B."/>
            <person name="Billiau K."/>
            <person name="Bonnet E."/>
            <person name="Bothwell J.H."/>
            <person name="Bowler C."/>
            <person name="Boyen C."/>
            <person name="Brownlee C."/>
            <person name="Carrano C.J."/>
            <person name="Charrier B."/>
            <person name="Cho G.Y."/>
            <person name="Coelho S.M."/>
            <person name="Collen J."/>
            <person name="Corre E."/>
            <person name="Da Silva C."/>
            <person name="Delage L."/>
            <person name="Delaroque N."/>
            <person name="Dittami S.M."/>
            <person name="Doulbeau S."/>
            <person name="Elias M."/>
            <person name="Farnham G."/>
            <person name="Gachon C.M."/>
            <person name="Gschloessl B."/>
            <person name="Heesch S."/>
            <person name="Jabbari K."/>
            <person name="Jubin C."/>
            <person name="Kawai H."/>
            <person name="Kimura K."/>
            <person name="Kloareg B."/>
            <person name="Kupper F.C."/>
            <person name="Lang D."/>
            <person name="Le Bail A."/>
            <person name="Leblanc C."/>
            <person name="Lerouge P."/>
            <person name="Lohr M."/>
            <person name="Lopez P.J."/>
            <person name="Martens C."/>
            <person name="Maumus F."/>
            <person name="Michel G."/>
            <person name="Miranda-Saavedra D."/>
            <person name="Morales J."/>
            <person name="Moreau H."/>
            <person name="Motomura T."/>
            <person name="Nagasato C."/>
            <person name="Napoli C.A."/>
            <person name="Nelson D.R."/>
            <person name="Nyvall-Collen P."/>
            <person name="Peters A.F."/>
            <person name="Pommier C."/>
            <person name="Potin P."/>
            <person name="Poulain J."/>
            <person name="Quesneville H."/>
            <person name="Read B."/>
            <person name="Rensing S.A."/>
            <person name="Ritter A."/>
            <person name="Rousvoal S."/>
            <person name="Samanta M."/>
            <person name="Samson G."/>
            <person name="Schroeder D.C."/>
            <person name="Segurens B."/>
            <person name="Strittmatter M."/>
            <person name="Tonon T."/>
            <person name="Tregear J.W."/>
            <person name="Valentin K."/>
            <person name="von Dassow P."/>
            <person name="Yamagishi T."/>
            <person name="Van de Peer Y."/>
            <person name="Wincker P."/>
        </authorList>
    </citation>
    <scope>NUCLEOTIDE SEQUENCE [LARGE SCALE GENOMIC DNA]</scope>
    <source>
        <strain evidence="2">Ec32 / CCAP1310/4</strain>
    </source>
</reference>
<dbReference type="EMBL" id="FN649740">
    <property type="protein sequence ID" value="CBN78035.1"/>
    <property type="molecule type" value="Genomic_DNA"/>
</dbReference>
<dbReference type="EMBL" id="FN649056">
    <property type="protein sequence ID" value="CBN78035.1"/>
    <property type="molecule type" value="Genomic_DNA"/>
</dbReference>
<dbReference type="InterPro" id="IPR052918">
    <property type="entry name" value="Motility_Chemotaxis_Reg"/>
</dbReference>
<dbReference type="InParanoid" id="D8LTJ4"/>
<accession>D8LTJ4</accession>
<evidence type="ECO:0000313" key="1">
    <source>
        <dbReference type="EMBL" id="CBN78035.1"/>
    </source>
</evidence>
<keyword evidence="2" id="KW-1185">Reference proteome</keyword>
<dbReference type="AlphaFoldDB" id="D8LTJ4"/>
<protein>
    <submittedName>
        <fullName evidence="1">Uncharacterized protein</fullName>
    </submittedName>
</protein>
<dbReference type="InterPro" id="IPR011047">
    <property type="entry name" value="Quinoprotein_ADH-like_sf"/>
</dbReference>
<dbReference type="PANTHER" id="PTHR35580">
    <property type="entry name" value="CELL SURFACE GLYCOPROTEIN (S-LAYER PROTEIN)-LIKE PROTEIN"/>
    <property type="match status" value="1"/>
</dbReference>
<name>D8LTJ4_ECTSI</name>
<sequence>MNPRCVSVDSNLCRSLSAVGQVGLAVDSRGDVALAGHVFEDGSGFVDGRRDAIVLKLASADGSTLWTRNIGVPGSHDWSSAVATDRSGNIFVGGQTDGNLFAPWTEGDGQDIWVAKLEGEGGGLLWGYQVGSAGQDMASTLTVQSGVLEGDVIVCGSTTGGLFENPGGVFESGSSGETEEKGNKGTKAFCARLAASDGHVVWGTRFKGGSNNEILAAAVDPLTGDVFAAGYISEAGGSDYVVARLNGHDGSETWRSTGGGGWMNNGFTDTNVRDSACALAVDWRGDVIIAGNTEGALFSSTYRRNCGVREAGGWDGTRAASQMSLAVGVRLPPP</sequence>
<gene>
    <name evidence="1" type="ORF">Esi_0082_0057</name>
</gene>
<dbReference type="PANTHER" id="PTHR35580:SF1">
    <property type="entry name" value="PHYTASE-LIKE DOMAIN-CONTAINING PROTEIN"/>
    <property type="match status" value="1"/>
</dbReference>
<dbReference type="Proteomes" id="UP000002630">
    <property type="component" value="Linkage Group LG15"/>
</dbReference>
<proteinExistence type="predicted"/>